<dbReference type="Proteomes" id="UP000261828">
    <property type="component" value="Unassembled WGS sequence"/>
</dbReference>
<dbReference type="Pfam" id="PF18911">
    <property type="entry name" value="PKD_4"/>
    <property type="match status" value="1"/>
</dbReference>
<comment type="caution">
    <text evidence="3">The sequence shown here is derived from an EMBL/GenBank/DDBJ whole genome shotgun (WGS) entry which is preliminary data.</text>
</comment>
<dbReference type="InterPro" id="IPR013783">
    <property type="entry name" value="Ig-like_fold"/>
</dbReference>
<dbReference type="NCBIfam" id="TIGR04131">
    <property type="entry name" value="Bac_Flav_CTERM"/>
    <property type="match status" value="1"/>
</dbReference>
<evidence type="ECO:0000256" key="1">
    <source>
        <dbReference type="SAM" id="SignalP"/>
    </source>
</evidence>
<proteinExistence type="predicted"/>
<dbReference type="EMBL" id="QTJX01000001">
    <property type="protein sequence ID" value="RDY60780.1"/>
    <property type="molecule type" value="Genomic_DNA"/>
</dbReference>
<feature type="chain" id="PRO_5016820214" evidence="1">
    <location>
        <begin position="20"/>
        <end position="1168"/>
    </location>
</feature>
<sequence>MIKWCLLGMLVLGTLPVMAQKQAAIWYFGRNAGLDFNSGSPLTLTNGALSTQEGCATISDASGNLLFYTDGITVWNRNHLPMPNGAGLLGHPSSTQSGIIVPSPANTNIFFVFTVDEAGESNGLQYNIVDMTLDGGLGDVTTKNVPLATPVTEKLTAVEHANGTDIWVLSHRYGSDEFLAYLVTGTGLNTTPVVSGVGISHPILYNGQGVRGYLKVSPDGQFLASASAGTVHTELFRFDSSTGQVSSPILLDSFFPPPPLFGGNNPYGIEFSPDSSKLYVGNTVSTASFTFTSTLYQFDMGIYDQTTIINSGLAISPPKNGETGALQLAIDGKIYVAHHGESSLAAINDPNLSGLACNYQDNVVSLGVATSALGLPPFIQSYFLVGFSADNLCLGDATEFNVTSSEPILSIAWDFGDGNTSTLENPTHTYATIGTYTVTVTVTTASDTATEVKDIVITDTPVANAPLDIEICLVDAIVPFDFSSKDSEVLGVQSATDFSVSYHPTLTDAQLGSNALAVPYTNMSFQETIYARISSIENPSCYDVTNFDILLKQAPILNVVDDWTACDDDGDDQYAFNLSIKDSEILNGQDASIFTITYHGSQTDADNGTNALGTNYTNTLPNETLFFRIENATYPECFETGSFNIEVIGQVVANTPNDLEICDDNNDANAIFDLSLAETEVIGGQNPSNLVISYHDSQADADASSNPLPIIYPSTQYQKIIYVRVANISDNSCYDTTSFQLNIFDTPVAPALPDWLVCDDDNNGQFLFDLSQKADEILTTVSGSILSFYESQMDAELDQNPVAGNYTNIVNPQTIYFRLENNNQEECFDIGQFELQVLDSPTAQVPTDIVICDTDETGTYSFNLSQKDAEVLNGQDSAIYGVTYHTSELDALNKANPVSKNSYQNTDMYETLYARVEHNQLGSCYDITSFDLSISTLPQLNLEGIYVICPDNPDLIIDPGNFESYSWQDGLGNNIGSQRILQIADLGSYQLTVTQTTNGITCENATFFEVVSSGAPESFEISTSGFSDNIEVTVSAEGIGDFEYSMDGVNYQSNNKFEVFPGKYTVYVRDLYGCRTLNQEVTILGFRRFFTPNGDGFHENWNIVGADDYPNSKLYIYDRYGKLLQQVSPQGIGWNGEYMGRPLPASDYWFKFEYGEGEVFTGHFTLKR</sequence>
<dbReference type="SMART" id="SM00089">
    <property type="entry name" value="PKD"/>
    <property type="match status" value="1"/>
</dbReference>
<evidence type="ECO:0000259" key="2">
    <source>
        <dbReference type="PROSITE" id="PS50093"/>
    </source>
</evidence>
<keyword evidence="4" id="KW-1185">Reference proteome</keyword>
<dbReference type="SUPFAM" id="SSF63829">
    <property type="entry name" value="Calcium-dependent phosphotriesterase"/>
    <property type="match status" value="1"/>
</dbReference>
<evidence type="ECO:0000313" key="3">
    <source>
        <dbReference type="EMBL" id="RDY60780.1"/>
    </source>
</evidence>
<feature type="domain" description="PKD" evidence="2">
    <location>
        <begin position="404"/>
        <end position="458"/>
    </location>
</feature>
<dbReference type="SUPFAM" id="SSF49299">
    <property type="entry name" value="PKD domain"/>
    <property type="match status" value="1"/>
</dbReference>
<keyword evidence="1" id="KW-0732">Signal</keyword>
<dbReference type="Gene3D" id="2.130.10.10">
    <property type="entry name" value="YVTN repeat-like/Quinoprotein amine dehydrogenase"/>
    <property type="match status" value="1"/>
</dbReference>
<organism evidence="3 4">
    <name type="scientific">Flagellimonas nanhaiensis</name>
    <dbReference type="NCBI Taxonomy" id="2292706"/>
    <lineage>
        <taxon>Bacteria</taxon>
        <taxon>Pseudomonadati</taxon>
        <taxon>Bacteroidota</taxon>
        <taxon>Flavobacteriia</taxon>
        <taxon>Flavobacteriales</taxon>
        <taxon>Flavobacteriaceae</taxon>
        <taxon>Flagellimonas</taxon>
    </lineage>
</organism>
<reference evidence="3 4" key="1">
    <citation type="submission" date="2018-08" db="EMBL/GenBank/DDBJ databases">
        <title>Muricauda nanhaiensis sp. nov., isolated from seawater of the South China Sea.</title>
        <authorList>
            <person name="Dang Y."/>
        </authorList>
    </citation>
    <scope>NUCLEOTIDE SEQUENCE [LARGE SCALE GENOMIC DNA]</scope>
    <source>
        <strain evidence="3 4">SM1704</strain>
    </source>
</reference>
<dbReference type="RefSeq" id="WP_116182663.1">
    <property type="nucleotide sequence ID" value="NZ_QTJX01000001.1"/>
</dbReference>
<dbReference type="InterPro" id="IPR035986">
    <property type="entry name" value="PKD_dom_sf"/>
</dbReference>
<dbReference type="PROSITE" id="PS50093">
    <property type="entry name" value="PKD"/>
    <property type="match status" value="1"/>
</dbReference>
<dbReference type="InterPro" id="IPR015943">
    <property type="entry name" value="WD40/YVTN_repeat-like_dom_sf"/>
</dbReference>
<dbReference type="InterPro" id="IPR000601">
    <property type="entry name" value="PKD_dom"/>
</dbReference>
<dbReference type="Gene3D" id="2.60.40.10">
    <property type="entry name" value="Immunoglobulins"/>
    <property type="match status" value="1"/>
</dbReference>
<accession>A0A371JSJ1</accession>
<gene>
    <name evidence="3" type="ORF">DX873_00950</name>
</gene>
<protein>
    <submittedName>
        <fullName evidence="3">PKD domain-containing protein</fullName>
    </submittedName>
</protein>
<dbReference type="InterPro" id="IPR022409">
    <property type="entry name" value="PKD/Chitinase_dom"/>
</dbReference>
<dbReference type="OrthoDB" id="9765926at2"/>
<name>A0A371JSJ1_9FLAO</name>
<dbReference type="InterPro" id="IPR026341">
    <property type="entry name" value="T9SS_type_B"/>
</dbReference>
<dbReference type="Pfam" id="PF13585">
    <property type="entry name" value="CHU_C"/>
    <property type="match status" value="1"/>
</dbReference>
<dbReference type="AlphaFoldDB" id="A0A371JSJ1"/>
<feature type="signal peptide" evidence="1">
    <location>
        <begin position="1"/>
        <end position="19"/>
    </location>
</feature>
<evidence type="ECO:0000313" key="4">
    <source>
        <dbReference type="Proteomes" id="UP000261828"/>
    </source>
</evidence>